<dbReference type="EMBL" id="JASPKZ010007783">
    <property type="protein sequence ID" value="KAJ9582625.1"/>
    <property type="molecule type" value="Genomic_DNA"/>
</dbReference>
<feature type="non-terminal residue" evidence="1">
    <location>
        <position position="1"/>
    </location>
</feature>
<comment type="caution">
    <text evidence="1">The sequence shown here is derived from an EMBL/GenBank/DDBJ whole genome shotgun (WGS) entry which is preliminary data.</text>
</comment>
<accession>A0AAD8E9T8</accession>
<reference evidence="1" key="1">
    <citation type="journal article" date="2023" name="IScience">
        <title>Live-bearing cockroach genome reveals convergent evolutionary mechanisms linked to viviparity in insects and beyond.</title>
        <authorList>
            <person name="Fouks B."/>
            <person name="Harrison M.C."/>
            <person name="Mikhailova A.A."/>
            <person name="Marchal E."/>
            <person name="English S."/>
            <person name="Carruthers M."/>
            <person name="Jennings E.C."/>
            <person name="Chiamaka E.L."/>
            <person name="Frigard R.A."/>
            <person name="Pippel M."/>
            <person name="Attardo G.M."/>
            <person name="Benoit J.B."/>
            <person name="Bornberg-Bauer E."/>
            <person name="Tobe S.S."/>
        </authorList>
    </citation>
    <scope>NUCLEOTIDE SEQUENCE</scope>
    <source>
        <strain evidence="1">Stay&amp;Tobe</strain>
    </source>
</reference>
<reference evidence="1" key="2">
    <citation type="submission" date="2023-05" db="EMBL/GenBank/DDBJ databases">
        <authorList>
            <person name="Fouks B."/>
        </authorList>
    </citation>
    <scope>NUCLEOTIDE SEQUENCE</scope>
    <source>
        <strain evidence="1">Stay&amp;Tobe</strain>
        <tissue evidence="1">Testes</tissue>
    </source>
</reference>
<dbReference type="Proteomes" id="UP001233999">
    <property type="component" value="Unassembled WGS sequence"/>
</dbReference>
<organism evidence="1 2">
    <name type="scientific">Diploptera punctata</name>
    <name type="common">Pacific beetle cockroach</name>
    <dbReference type="NCBI Taxonomy" id="6984"/>
    <lineage>
        <taxon>Eukaryota</taxon>
        <taxon>Metazoa</taxon>
        <taxon>Ecdysozoa</taxon>
        <taxon>Arthropoda</taxon>
        <taxon>Hexapoda</taxon>
        <taxon>Insecta</taxon>
        <taxon>Pterygota</taxon>
        <taxon>Neoptera</taxon>
        <taxon>Polyneoptera</taxon>
        <taxon>Dictyoptera</taxon>
        <taxon>Blattodea</taxon>
        <taxon>Blaberoidea</taxon>
        <taxon>Blaberidae</taxon>
        <taxon>Diplopterinae</taxon>
        <taxon>Diploptera</taxon>
    </lineage>
</organism>
<name>A0AAD8E9T8_DIPPU</name>
<keyword evidence="2" id="KW-1185">Reference proteome</keyword>
<sequence>LWICGGVTRCRYLSWIPSVFSLCRNAKHFSNYGRHMYLHRKITCLIQSTNKEQTFVIRKIFIWCRKP</sequence>
<evidence type="ECO:0000313" key="2">
    <source>
        <dbReference type="Proteomes" id="UP001233999"/>
    </source>
</evidence>
<dbReference type="AlphaFoldDB" id="A0AAD8E9T8"/>
<protein>
    <submittedName>
        <fullName evidence="1">Uncharacterized protein</fullName>
    </submittedName>
</protein>
<feature type="non-terminal residue" evidence="1">
    <location>
        <position position="67"/>
    </location>
</feature>
<evidence type="ECO:0000313" key="1">
    <source>
        <dbReference type="EMBL" id="KAJ9582625.1"/>
    </source>
</evidence>
<proteinExistence type="predicted"/>
<gene>
    <name evidence="1" type="ORF">L9F63_023031</name>
</gene>